<keyword evidence="2" id="KW-0812">Transmembrane</keyword>
<keyword evidence="2" id="KW-0472">Membrane</keyword>
<evidence type="ECO:0000256" key="1">
    <source>
        <dbReference type="SAM" id="MobiDB-lite"/>
    </source>
</evidence>
<keyword evidence="4" id="KW-1185">Reference proteome</keyword>
<reference evidence="3 4" key="1">
    <citation type="submission" date="2019-04" db="EMBL/GenBank/DDBJ databases">
        <authorList>
            <person name="Jiang L."/>
        </authorList>
    </citation>
    <scope>NUCLEOTIDE SEQUENCE [LARGE SCALE GENOMIC DNA]</scope>
    <source>
        <strain evidence="3 4">YIM 131861</strain>
    </source>
</reference>
<feature type="region of interest" description="Disordered" evidence="1">
    <location>
        <begin position="1"/>
        <end position="33"/>
    </location>
</feature>
<proteinExistence type="predicted"/>
<dbReference type="EMBL" id="SSSN01000009">
    <property type="protein sequence ID" value="THG32588.1"/>
    <property type="molecule type" value="Genomic_DNA"/>
</dbReference>
<sequence length="108" mass="11046">MTGFSEMPGQGPDDRGNSERLNGFDAEPLEPTDADYPGRTLGIVGLVLAFFLNVVGLIVSIVAYSQSRKAGRSNGFAVAGIVVAVLEILIGAVIGIALIGTAASVVGR</sequence>
<feature type="transmembrane region" description="Helical" evidence="2">
    <location>
        <begin position="76"/>
        <end position="99"/>
    </location>
</feature>
<name>A0A4S4FQH7_9MICO</name>
<evidence type="ECO:0000313" key="3">
    <source>
        <dbReference type="EMBL" id="THG32588.1"/>
    </source>
</evidence>
<organism evidence="3 4">
    <name type="scientific">Orlajensenia flava</name>
    <dbReference type="NCBI Taxonomy" id="2565934"/>
    <lineage>
        <taxon>Bacteria</taxon>
        <taxon>Bacillati</taxon>
        <taxon>Actinomycetota</taxon>
        <taxon>Actinomycetes</taxon>
        <taxon>Micrococcales</taxon>
        <taxon>Microbacteriaceae</taxon>
        <taxon>Orlajensenia</taxon>
    </lineage>
</organism>
<keyword evidence="2" id="KW-1133">Transmembrane helix</keyword>
<evidence type="ECO:0000313" key="4">
    <source>
        <dbReference type="Proteomes" id="UP000307380"/>
    </source>
</evidence>
<dbReference type="RefSeq" id="WP_136424890.1">
    <property type="nucleotide sequence ID" value="NZ_OZ241748.1"/>
</dbReference>
<feature type="transmembrane region" description="Helical" evidence="2">
    <location>
        <begin position="41"/>
        <end position="64"/>
    </location>
</feature>
<accession>A0A4S4FQH7</accession>
<protein>
    <submittedName>
        <fullName evidence="3">DUF4190 domain-containing protein</fullName>
    </submittedName>
</protein>
<dbReference type="OrthoDB" id="4775598at2"/>
<dbReference type="Proteomes" id="UP000307380">
    <property type="component" value="Unassembled WGS sequence"/>
</dbReference>
<gene>
    <name evidence="3" type="ORF">E6C70_12620</name>
</gene>
<dbReference type="AlphaFoldDB" id="A0A4S4FQH7"/>
<comment type="caution">
    <text evidence="3">The sequence shown here is derived from an EMBL/GenBank/DDBJ whole genome shotgun (WGS) entry which is preliminary data.</text>
</comment>
<evidence type="ECO:0000256" key="2">
    <source>
        <dbReference type="SAM" id="Phobius"/>
    </source>
</evidence>